<protein>
    <submittedName>
        <fullName evidence="1">Uncharacterized protein</fullName>
    </submittedName>
</protein>
<name>A0A6N7LR45_9GAMM</name>
<proteinExistence type="predicted"/>
<comment type="caution">
    <text evidence="1">The sequence shown here is derived from an EMBL/GenBank/DDBJ whole genome shotgun (WGS) entry which is preliminary data.</text>
</comment>
<evidence type="ECO:0000313" key="2">
    <source>
        <dbReference type="Proteomes" id="UP000469421"/>
    </source>
</evidence>
<evidence type="ECO:0000313" key="1">
    <source>
        <dbReference type="EMBL" id="MQX51686.1"/>
    </source>
</evidence>
<dbReference type="RefSeq" id="WP_153498483.1">
    <property type="nucleotide sequence ID" value="NZ_WIRE01000001.1"/>
</dbReference>
<dbReference type="EMBL" id="WIRE01000001">
    <property type="protein sequence ID" value="MQX51686.1"/>
    <property type="molecule type" value="Genomic_DNA"/>
</dbReference>
<gene>
    <name evidence="1" type="ORF">GFN93_00405</name>
</gene>
<accession>A0A6N7LR45</accession>
<sequence length="98" mass="11518">MRFEIRYLYRDASNYKQYESVVVELLGLQSAEDVERMLRDRFADLQVWPDILHFRPEELGWPTAYFEGHDCGGDDLALHELKDIAETDKPVTNVQVSR</sequence>
<dbReference type="AlphaFoldDB" id="A0A6N7LR45"/>
<keyword evidence="2" id="KW-1185">Reference proteome</keyword>
<reference evidence="1 2" key="1">
    <citation type="submission" date="2019-10" db="EMBL/GenBank/DDBJ databases">
        <title>Alcanivorax sp.PA15-N-34 draft genome sequence.</title>
        <authorList>
            <person name="Liao X."/>
            <person name="Shao Z."/>
        </authorList>
    </citation>
    <scope>NUCLEOTIDE SEQUENCE [LARGE SCALE GENOMIC DNA]</scope>
    <source>
        <strain evidence="1 2">PA15-N-34</strain>
    </source>
</reference>
<organism evidence="1 2">
    <name type="scientific">Alcanivorax sediminis</name>
    <dbReference type="NCBI Taxonomy" id="2663008"/>
    <lineage>
        <taxon>Bacteria</taxon>
        <taxon>Pseudomonadati</taxon>
        <taxon>Pseudomonadota</taxon>
        <taxon>Gammaproteobacteria</taxon>
        <taxon>Oceanospirillales</taxon>
        <taxon>Alcanivoracaceae</taxon>
        <taxon>Alcanivorax</taxon>
    </lineage>
</organism>
<dbReference type="Proteomes" id="UP000469421">
    <property type="component" value="Unassembled WGS sequence"/>
</dbReference>